<comment type="caution">
    <text evidence="5">The sequence shown here is derived from an EMBL/GenBank/DDBJ whole genome shotgun (WGS) entry which is preliminary data.</text>
</comment>
<keyword evidence="6" id="KW-1185">Reference proteome</keyword>
<dbReference type="PANTHER" id="PTHR43046">
    <property type="entry name" value="GDP-MANNOSE MANNOSYL HYDROLASE"/>
    <property type="match status" value="1"/>
</dbReference>
<dbReference type="Pfam" id="PF00293">
    <property type="entry name" value="NUDIX"/>
    <property type="match status" value="3"/>
</dbReference>
<organism evidence="5 6">
    <name type="scientific">Streptomyces botrytidirepellens</name>
    <dbReference type="NCBI Taxonomy" id="2486417"/>
    <lineage>
        <taxon>Bacteria</taxon>
        <taxon>Bacillati</taxon>
        <taxon>Actinomycetota</taxon>
        <taxon>Actinomycetes</taxon>
        <taxon>Kitasatosporales</taxon>
        <taxon>Streptomycetaceae</taxon>
        <taxon>Streptomyces</taxon>
    </lineage>
</organism>
<sequence>MSRPDAPSAETTPPTVTYSFDRPTPTNPRGDDVPLTRDHIRAAAEAYLARHPCEREGLAGLLAVLDGPGDPSSRATLPGHVTCSAVVIDHGRRVLHIGHKASGKLLTPGGHPEEDDRTLLAAALREVSEETGIRSGHLCLTPQFLGEPLDIDVHDIDANPAKGEPRHQHFDFRFAFYLTAEQPPPLELQDEEVCGAQWLSFADVRSPTLRAKLLESGLDGRPEPVNASVLIHDGQGRYLLHLRDQRDGIWEPGVFALLGGGREMGDLSLEATLRRELAEEVPGLEPADLTPYAVEEATSVDGLAVPIQVYAGRWSGDPDTVDLQEGVLLRWFTPDVLDRLCLSPGTGDLVRRHSAQHPAVGSPPDGVRLLRHEAPDGTELHIVGVHLYLQDEHGRILLGLRHPDSAYAGNTWHFLAGHCEREEVISGLVREAKEEAGLIIEPSAVELVHLVHLVDSPGARPRIQLVFRARSWLGTPEIREPDRCVEWRWWKPKDLPAEVVPYTRLAIDGILAGRLYSAMGW</sequence>
<evidence type="ECO:0000256" key="3">
    <source>
        <dbReference type="SAM" id="MobiDB-lite"/>
    </source>
</evidence>
<dbReference type="GO" id="GO:0016787">
    <property type="term" value="F:hydrolase activity"/>
    <property type="evidence" value="ECO:0007669"/>
    <property type="project" value="UniProtKB-KW"/>
</dbReference>
<dbReference type="Gene3D" id="3.90.79.10">
    <property type="entry name" value="Nucleoside Triphosphate Pyrophosphohydrolase"/>
    <property type="match status" value="3"/>
</dbReference>
<dbReference type="Proteomes" id="UP000275401">
    <property type="component" value="Unassembled WGS sequence"/>
</dbReference>
<dbReference type="CDD" id="cd04683">
    <property type="entry name" value="NUDIX_Hydrolase"/>
    <property type="match status" value="1"/>
</dbReference>
<feature type="domain" description="Nudix hydrolase" evidence="4">
    <location>
        <begin position="380"/>
        <end position="512"/>
    </location>
</feature>
<evidence type="ECO:0000259" key="4">
    <source>
        <dbReference type="PROSITE" id="PS51462"/>
    </source>
</evidence>
<evidence type="ECO:0000313" key="6">
    <source>
        <dbReference type="Proteomes" id="UP000275401"/>
    </source>
</evidence>
<comment type="cofactor">
    <cofactor evidence="1">
        <name>Mg(2+)</name>
        <dbReference type="ChEBI" id="CHEBI:18420"/>
    </cofactor>
</comment>
<dbReference type="EMBL" id="RIBZ01000032">
    <property type="protein sequence ID" value="RNG37380.1"/>
    <property type="molecule type" value="Genomic_DNA"/>
</dbReference>
<evidence type="ECO:0000256" key="1">
    <source>
        <dbReference type="ARBA" id="ARBA00001946"/>
    </source>
</evidence>
<dbReference type="InterPro" id="IPR015797">
    <property type="entry name" value="NUDIX_hydrolase-like_dom_sf"/>
</dbReference>
<feature type="region of interest" description="Disordered" evidence="3">
    <location>
        <begin position="1"/>
        <end position="34"/>
    </location>
</feature>
<dbReference type="CDD" id="cd03674">
    <property type="entry name" value="NUDIX_Hydrolase"/>
    <property type="match status" value="1"/>
</dbReference>
<dbReference type="AlphaFoldDB" id="A0A3M8X885"/>
<keyword evidence="2" id="KW-0378">Hydrolase</keyword>
<accession>A0A3M8X885</accession>
<dbReference type="SUPFAM" id="SSF55811">
    <property type="entry name" value="Nudix"/>
    <property type="match status" value="3"/>
</dbReference>
<dbReference type="PROSITE" id="PS51462">
    <property type="entry name" value="NUDIX"/>
    <property type="match status" value="2"/>
</dbReference>
<evidence type="ECO:0000256" key="2">
    <source>
        <dbReference type="ARBA" id="ARBA00022801"/>
    </source>
</evidence>
<protein>
    <submittedName>
        <fullName evidence="5">NUDIX domain-containing protein</fullName>
    </submittedName>
</protein>
<evidence type="ECO:0000313" key="5">
    <source>
        <dbReference type="EMBL" id="RNG37380.1"/>
    </source>
</evidence>
<gene>
    <name evidence="5" type="ORF">EEJ42_02365</name>
</gene>
<name>A0A3M8X885_9ACTN</name>
<dbReference type="InterPro" id="IPR000086">
    <property type="entry name" value="NUDIX_hydrolase_dom"/>
</dbReference>
<reference evidence="5 6" key="1">
    <citation type="submission" date="2018-11" db="EMBL/GenBank/DDBJ databases">
        <title>The Potential of Streptomyces as Biocontrol Agents against the Tomato grey mould, Botrytis cinerea (Gray mold) Frontiers in Microbiology.</title>
        <authorList>
            <person name="Li D."/>
        </authorList>
    </citation>
    <scope>NUCLEOTIDE SEQUENCE [LARGE SCALE GENOMIC DNA]</scope>
    <source>
        <strain evidence="5 6">NEAU-LD23</strain>
    </source>
</reference>
<feature type="domain" description="Nudix hydrolase" evidence="4">
    <location>
        <begin position="78"/>
        <end position="222"/>
    </location>
</feature>
<feature type="compositionally biased region" description="Polar residues" evidence="3">
    <location>
        <begin position="9"/>
        <end position="18"/>
    </location>
</feature>
<dbReference type="PANTHER" id="PTHR43046:SF16">
    <property type="entry name" value="ADP-RIBOSE PYROPHOSPHATASE YJHB-RELATED"/>
    <property type="match status" value="1"/>
</dbReference>
<proteinExistence type="predicted"/>